<name>A0A9P3GNT7_9APHY</name>
<organism evidence="2 3">
    <name type="scientific">Phanerochaete sordida</name>
    <dbReference type="NCBI Taxonomy" id="48140"/>
    <lineage>
        <taxon>Eukaryota</taxon>
        <taxon>Fungi</taxon>
        <taxon>Dikarya</taxon>
        <taxon>Basidiomycota</taxon>
        <taxon>Agaricomycotina</taxon>
        <taxon>Agaricomycetes</taxon>
        <taxon>Polyporales</taxon>
        <taxon>Phanerochaetaceae</taxon>
        <taxon>Phanerochaete</taxon>
    </lineage>
</organism>
<sequence>MTHRFLGLNRLAMPSYGTLPKRDRTAPSVILRSRLRAAASARQASHRRAPAPSTASQRMQRTRSTRAAAAPPRAHPPDGTLRRRFRRLGPRQAHVSIPHFCTIAIYTLFPRSSPSGRSPLPDPAPISFYSVALRAATSIRPICAAPPKAGP</sequence>
<feature type="compositionally biased region" description="Low complexity" evidence="1">
    <location>
        <begin position="50"/>
        <end position="59"/>
    </location>
</feature>
<keyword evidence="3" id="KW-1185">Reference proteome</keyword>
<protein>
    <submittedName>
        <fullName evidence="2">Uncharacterized protein</fullName>
    </submittedName>
</protein>
<evidence type="ECO:0000313" key="3">
    <source>
        <dbReference type="Proteomes" id="UP000703269"/>
    </source>
</evidence>
<accession>A0A9P3GNT7</accession>
<feature type="region of interest" description="Disordered" evidence="1">
    <location>
        <begin position="37"/>
        <end position="83"/>
    </location>
</feature>
<dbReference type="Proteomes" id="UP000703269">
    <property type="component" value="Unassembled WGS sequence"/>
</dbReference>
<reference evidence="2 3" key="1">
    <citation type="submission" date="2021-08" db="EMBL/GenBank/DDBJ databases">
        <title>Draft Genome Sequence of Phanerochaete sordida strain YK-624.</title>
        <authorList>
            <person name="Mori T."/>
            <person name="Dohra H."/>
            <person name="Suzuki T."/>
            <person name="Kawagishi H."/>
            <person name="Hirai H."/>
        </authorList>
    </citation>
    <scope>NUCLEOTIDE SEQUENCE [LARGE SCALE GENOMIC DNA]</scope>
    <source>
        <strain evidence="2 3">YK-624</strain>
    </source>
</reference>
<dbReference type="EMBL" id="BPQB01000095">
    <property type="protein sequence ID" value="GJE98827.1"/>
    <property type="molecule type" value="Genomic_DNA"/>
</dbReference>
<proteinExistence type="predicted"/>
<evidence type="ECO:0000313" key="2">
    <source>
        <dbReference type="EMBL" id="GJE98827.1"/>
    </source>
</evidence>
<comment type="caution">
    <text evidence="2">The sequence shown here is derived from an EMBL/GenBank/DDBJ whole genome shotgun (WGS) entry which is preliminary data.</text>
</comment>
<dbReference type="AlphaFoldDB" id="A0A9P3GNT7"/>
<evidence type="ECO:0000256" key="1">
    <source>
        <dbReference type="SAM" id="MobiDB-lite"/>
    </source>
</evidence>
<gene>
    <name evidence="2" type="ORF">PsYK624_150640</name>
</gene>